<name>W5SMX7_BORAN</name>
<keyword evidence="1" id="KW-0175">Coiled coil</keyword>
<evidence type="ECO:0000256" key="1">
    <source>
        <dbReference type="SAM" id="Coils"/>
    </source>
</evidence>
<dbReference type="RefSeq" id="WP_025419722.1">
    <property type="nucleotide sequence ID" value="NZ_CP005829.1"/>
</dbReference>
<feature type="coiled-coil region" evidence="1">
    <location>
        <begin position="109"/>
        <end position="172"/>
    </location>
</feature>
<dbReference type="OrthoDB" id="350452at2"/>
<dbReference type="EMBL" id="CP005829">
    <property type="protein sequence ID" value="AHH08529.1"/>
    <property type="molecule type" value="Genomic_DNA"/>
</dbReference>
<dbReference type="PATRIC" id="fig|1313293.3.peg.575"/>
<feature type="coiled-coil region" evidence="1">
    <location>
        <begin position="280"/>
        <end position="359"/>
    </location>
</feature>
<dbReference type="HOGENOM" id="CLU_021620_0_0_12"/>
<proteinExistence type="predicted"/>
<protein>
    <submittedName>
        <fullName evidence="2">Myosin family protein</fullName>
    </submittedName>
</protein>
<gene>
    <name evidence="2" type="ORF">BAN_0059900</name>
</gene>
<organism evidence="2 3">
    <name type="scientific">Borrelia anserina BA2</name>
    <dbReference type="NCBI Taxonomy" id="1313293"/>
    <lineage>
        <taxon>Bacteria</taxon>
        <taxon>Pseudomonadati</taxon>
        <taxon>Spirochaetota</taxon>
        <taxon>Spirochaetia</taxon>
        <taxon>Spirochaetales</taxon>
        <taxon>Borreliaceae</taxon>
        <taxon>Borrelia</taxon>
    </lineage>
</organism>
<accession>W5SMX7</accession>
<dbReference type="Proteomes" id="UP000019262">
    <property type="component" value="Chromosome"/>
</dbReference>
<evidence type="ECO:0000313" key="2">
    <source>
        <dbReference type="EMBL" id="AHH08529.1"/>
    </source>
</evidence>
<reference evidence="2 3" key="1">
    <citation type="submission" date="2013-04" db="EMBL/GenBank/DDBJ databases">
        <title>Comparative Genomics of Relapsing Fever Spirochetes.</title>
        <authorList>
            <person name="Schwan T.G."/>
            <person name="Raffel S.J."/>
            <person name="Porcella S.F."/>
            <person name="Martens C.A."/>
            <person name="Bruno D.P."/>
            <person name="Rickefs S.M."/>
            <person name="Barbian K.B."/>
        </authorList>
    </citation>
    <scope>NUCLEOTIDE SEQUENCE [LARGE SCALE GENOMIC DNA]</scope>
    <source>
        <strain evidence="2 3">BA2</strain>
    </source>
</reference>
<evidence type="ECO:0000313" key="3">
    <source>
        <dbReference type="Proteomes" id="UP000019262"/>
    </source>
</evidence>
<sequence length="526" mass="62728">MGKDKKILLMLPKTFMLFLCTLLFGVSKKNTTDHIINYSKIYIPKEDLSEDFNNEEDTNYHKKNAILKSNGQSRNNILTNEELQHTQSPNTKNFYLTEENIDDWLIKSIDNLKIRIEDYEKKIENIENILSHTSIKSLKKKNEEYEFIIKSLKKEIEKIKNLINIKQNLLDNDIQSKNSTYYNNDQEHEANLNGYIENEEYNYPPEENTYDMYPQEQEYFNPENPILSEIYDKINNNKDAINDNIQRLSEIDNKINNNKDAINDNIQRLSEIDDKINNNKDAINDNIQRLSEIYDKINNNKDILLVFQKELINLKNNNTKLKNIENNLSSIDRTIKALKDKIEKNEELYKENKDIIQQNQDKTNILNKRLTDNENNILTIKEEFTKYKNKDNLTHKNREVQYTKQKFYPKNKKTINKNSIIKIAEFKIYPDTHSNNYNFKDQSSSEFDFKKSNGYYIEIEPTKNLYRAKEIYKLIPKYNVKNHFINPSLKHKEAFFRNLIKIEHTNDISTLYKNLSSEFKNIRIIK</sequence>
<dbReference type="AlphaFoldDB" id="W5SMX7"/>